<gene>
    <name evidence="1" type="ORF">HPS9_01535</name>
</gene>
<reference evidence="1 2" key="1">
    <citation type="submission" date="2014-02" db="EMBL/GenBank/DDBJ databases">
        <title>Comparative genomics of Haemophilus parasuis isolated from pig lungs.</title>
        <authorList>
            <person name="Kittichotirat W."/>
            <person name="Bumgarner R.E."/>
            <person name="Lawrence P."/>
        </authorList>
    </citation>
    <scope>NUCLEOTIDE SEQUENCE [LARGE SCALE GENOMIC DNA]</scope>
    <source>
        <strain evidence="1 2">HPS9</strain>
    </source>
</reference>
<evidence type="ECO:0000313" key="2">
    <source>
        <dbReference type="Proteomes" id="UP000027441"/>
    </source>
</evidence>
<dbReference type="Pfam" id="PF07922">
    <property type="entry name" value="Glyco_transf_52"/>
    <property type="match status" value="1"/>
</dbReference>
<organism evidence="1 2">
    <name type="scientific">Glaesserella parasuis HPS9</name>
    <dbReference type="NCBI Taxonomy" id="1450513"/>
    <lineage>
        <taxon>Bacteria</taxon>
        <taxon>Pseudomonadati</taxon>
        <taxon>Pseudomonadota</taxon>
        <taxon>Gammaproteobacteria</taxon>
        <taxon>Pasteurellales</taxon>
        <taxon>Pasteurellaceae</taxon>
        <taxon>Glaesserella</taxon>
    </lineage>
</organism>
<proteinExistence type="predicted"/>
<evidence type="ECO:0000313" key="1">
    <source>
        <dbReference type="EMBL" id="KDB47228.1"/>
    </source>
</evidence>
<dbReference type="Gene3D" id="3.30.370.20">
    <property type="match status" value="1"/>
</dbReference>
<comment type="caution">
    <text evidence="1">The sequence shown here is derived from an EMBL/GenBank/DDBJ whole genome shotgun (WGS) entry which is preliminary data.</text>
</comment>
<keyword evidence="1" id="KW-0328">Glycosyltransferase</keyword>
<dbReference type="AlphaFoldDB" id="A0A837B1C6"/>
<dbReference type="EMBL" id="JDSN01000021">
    <property type="protein sequence ID" value="KDB47228.1"/>
    <property type="molecule type" value="Genomic_DNA"/>
</dbReference>
<name>A0A837B1C6_GLAPU</name>
<dbReference type="InterPro" id="IPR012477">
    <property type="entry name" value="Glyco_transf_52"/>
</dbReference>
<sequence>MNLIICMTPFQMLMAEKIVEKKQSEIFYLLVFYSVWNDKYQYYMEKVLCKKNVFFLKKCFISPNNHFSRLYKSVLVRIYGFLLCKKFNKVYIANLDNPWIRLLLSSLGKFELYTFDDGTANIFKNSFFYKNDSFRVNLIMKLLFSRYTRHDLRKMSLVHYTIYDNKENIVDKDKLVYVSMREGIVKISPHEVTSSKERVNLLLGQPIDSIFISVNDGVSVVKKIIEVFNINYYYPHPRERFIIDGVNYIKSKLIFEDYFVSQFRLNVEYTIYTFYSGAPLSFINLPNVKIISIKPDICRNEIVQDFEIMKSFGVEVIDYTCQ</sequence>
<protein>
    <submittedName>
        <fullName evidence="1">CMP-N-acetylneuraminate-beta-galactosamide-alpha-2, 3-sialyltransferase</fullName>
    </submittedName>
</protein>
<dbReference type="GO" id="GO:0016757">
    <property type="term" value="F:glycosyltransferase activity"/>
    <property type="evidence" value="ECO:0007669"/>
    <property type="project" value="UniProtKB-KW"/>
</dbReference>
<keyword evidence="1" id="KW-0808">Transferase</keyword>
<accession>A0A837B1C6</accession>
<dbReference type="Proteomes" id="UP000027441">
    <property type="component" value="Unassembled WGS sequence"/>
</dbReference>